<feature type="transmembrane region" description="Helical" evidence="7">
    <location>
        <begin position="263"/>
        <end position="282"/>
    </location>
</feature>
<feature type="transmembrane region" description="Helical" evidence="7">
    <location>
        <begin position="174"/>
        <end position="196"/>
    </location>
</feature>
<evidence type="ECO:0000313" key="9">
    <source>
        <dbReference type="Proteomes" id="UP000321497"/>
    </source>
</evidence>
<comment type="similarity">
    <text evidence="2">Belongs to the UPF0324 family.</text>
</comment>
<evidence type="ECO:0000256" key="1">
    <source>
        <dbReference type="ARBA" id="ARBA00004651"/>
    </source>
</evidence>
<keyword evidence="5 7" id="KW-1133">Transmembrane helix</keyword>
<organism evidence="8 9">
    <name type="scientific">Aequorivita antarctica</name>
    <dbReference type="NCBI Taxonomy" id="153266"/>
    <lineage>
        <taxon>Bacteria</taxon>
        <taxon>Pseudomonadati</taxon>
        <taxon>Bacteroidota</taxon>
        <taxon>Flavobacteriia</taxon>
        <taxon>Flavobacteriales</taxon>
        <taxon>Flavobacteriaceae</taxon>
        <taxon>Aequorivita</taxon>
    </lineage>
</organism>
<dbReference type="PANTHER" id="PTHR30106:SF1">
    <property type="entry name" value="UPF0324 MEMBRANE PROTEIN FN0533"/>
    <property type="match status" value="1"/>
</dbReference>
<evidence type="ECO:0000256" key="5">
    <source>
        <dbReference type="ARBA" id="ARBA00022989"/>
    </source>
</evidence>
<dbReference type="PANTHER" id="PTHR30106">
    <property type="entry name" value="INNER MEMBRANE PROTEIN YEIH-RELATED"/>
    <property type="match status" value="1"/>
</dbReference>
<dbReference type="InterPro" id="IPR018383">
    <property type="entry name" value="UPF0324_pro"/>
</dbReference>
<accession>A0A5C6YWY0</accession>
<protein>
    <submittedName>
        <fullName evidence="8">Putative sulfate exporter family transporter</fullName>
    </submittedName>
</protein>
<evidence type="ECO:0000256" key="3">
    <source>
        <dbReference type="ARBA" id="ARBA00022475"/>
    </source>
</evidence>
<feature type="transmembrane region" description="Helical" evidence="7">
    <location>
        <begin position="208"/>
        <end position="225"/>
    </location>
</feature>
<keyword evidence="6 7" id="KW-0472">Membrane</keyword>
<feature type="transmembrane region" description="Helical" evidence="7">
    <location>
        <begin position="56"/>
        <end position="72"/>
    </location>
</feature>
<feature type="transmembrane region" description="Helical" evidence="7">
    <location>
        <begin position="115"/>
        <end position="136"/>
    </location>
</feature>
<keyword evidence="9" id="KW-1185">Reference proteome</keyword>
<dbReference type="OrthoDB" id="9811391at2"/>
<feature type="transmembrane region" description="Helical" evidence="7">
    <location>
        <begin position="237"/>
        <end position="257"/>
    </location>
</feature>
<evidence type="ECO:0000256" key="6">
    <source>
        <dbReference type="ARBA" id="ARBA00023136"/>
    </source>
</evidence>
<evidence type="ECO:0000256" key="4">
    <source>
        <dbReference type="ARBA" id="ARBA00022692"/>
    </source>
</evidence>
<name>A0A5C6YWY0_9FLAO</name>
<feature type="transmembrane region" description="Helical" evidence="7">
    <location>
        <begin position="142"/>
        <end position="162"/>
    </location>
</feature>
<comment type="subcellular location">
    <subcellularLocation>
        <location evidence="1">Cell membrane</location>
        <topology evidence="1">Multi-pass membrane protein</topology>
    </subcellularLocation>
</comment>
<feature type="transmembrane region" description="Helical" evidence="7">
    <location>
        <begin position="84"/>
        <end position="103"/>
    </location>
</feature>
<dbReference type="RefSeq" id="WP_111845388.1">
    <property type="nucleotide sequence ID" value="NZ_UEGI01000017.1"/>
</dbReference>
<comment type="caution">
    <text evidence="8">The sequence shown here is derived from an EMBL/GenBank/DDBJ whole genome shotgun (WGS) entry which is preliminary data.</text>
</comment>
<proteinExistence type="inferred from homology"/>
<feature type="transmembrane region" description="Helical" evidence="7">
    <location>
        <begin position="294"/>
        <end position="312"/>
    </location>
</feature>
<keyword evidence="3" id="KW-1003">Cell membrane</keyword>
<gene>
    <name evidence="8" type="ORF">ESU54_15640</name>
</gene>
<reference evidence="8 9" key="1">
    <citation type="submission" date="2019-08" db="EMBL/GenBank/DDBJ databases">
        <title>Genome of Aequorivita antarctica SW49 (type strain).</title>
        <authorList>
            <person name="Bowman J.P."/>
        </authorList>
    </citation>
    <scope>NUCLEOTIDE SEQUENCE [LARGE SCALE GENOMIC DNA]</scope>
    <source>
        <strain evidence="8 9">SW49</strain>
    </source>
</reference>
<dbReference type="GO" id="GO:0005886">
    <property type="term" value="C:plasma membrane"/>
    <property type="evidence" value="ECO:0007669"/>
    <property type="project" value="UniProtKB-SubCell"/>
</dbReference>
<sequence>MKKELANKNETLVKVLFIICMVLCILGYVSSPVALVGGFLFTYFLGHPFLTLNSKAVNWLLKIAVVGLGFGMNLKETLAAGKDGFILTIFSISATLILGYFLGKLLKMDRKGSHLISSGTAICGGSAIAAVAPVINASEKDISISLGVIFLLNSIALIVFPPLGHLFGLSQHEFGLWCAIAIHDTSSVVGAAYTFGEEALKVATTVKLARALWIIPLSILSVFLFKGKGKSVKIPYFIFLFILAIIMNSYLAIPAVITGSITNISKSLLVLTLFLIGAGLSIDKIKSAGWKPMILGVSLWVFISISSILVIISL</sequence>
<dbReference type="Proteomes" id="UP000321497">
    <property type="component" value="Unassembled WGS sequence"/>
</dbReference>
<dbReference type="AlphaFoldDB" id="A0A5C6YWY0"/>
<dbReference type="Pfam" id="PF03601">
    <property type="entry name" value="Cons_hypoth698"/>
    <property type="match status" value="1"/>
</dbReference>
<feature type="transmembrane region" description="Helical" evidence="7">
    <location>
        <begin position="15"/>
        <end position="44"/>
    </location>
</feature>
<evidence type="ECO:0000313" key="8">
    <source>
        <dbReference type="EMBL" id="TXD71699.1"/>
    </source>
</evidence>
<evidence type="ECO:0000256" key="2">
    <source>
        <dbReference type="ARBA" id="ARBA00007977"/>
    </source>
</evidence>
<evidence type="ECO:0000256" key="7">
    <source>
        <dbReference type="SAM" id="Phobius"/>
    </source>
</evidence>
<keyword evidence="4 7" id="KW-0812">Transmembrane</keyword>
<dbReference type="EMBL" id="VORT01000014">
    <property type="protein sequence ID" value="TXD71699.1"/>
    <property type="molecule type" value="Genomic_DNA"/>
</dbReference>